<accession>A0A3D4VBR9</accession>
<feature type="transmembrane region" description="Helical" evidence="8">
    <location>
        <begin position="90"/>
        <end position="108"/>
    </location>
</feature>
<organism evidence="9 10">
    <name type="scientific">Gemmatimonas aurantiaca</name>
    <dbReference type="NCBI Taxonomy" id="173480"/>
    <lineage>
        <taxon>Bacteria</taxon>
        <taxon>Pseudomonadati</taxon>
        <taxon>Gemmatimonadota</taxon>
        <taxon>Gemmatimonadia</taxon>
        <taxon>Gemmatimonadales</taxon>
        <taxon>Gemmatimonadaceae</taxon>
        <taxon>Gemmatimonas</taxon>
    </lineage>
</organism>
<dbReference type="GO" id="GO:0022857">
    <property type="term" value="F:transmembrane transporter activity"/>
    <property type="evidence" value="ECO:0007669"/>
    <property type="project" value="InterPro"/>
</dbReference>
<sequence>MRLSSLAWRIPLLAALLAFTLLLALRLGAVQLTSAQVIQAVLGEGDPTYVNILHELRLPRAFQAALVGAALALSGTTYQALLRNPLAEPYVLGVSSGAAFGAVLSVVGGYSLRYIWALPTAAFVGALLAMFLVFRIAYSVGQRLDTRVLLLAGVVVGSFLVACIWLVLTFADDQSVRTAIYWMMGSHSGASWRSVSVLAVTVFPAFLVLLWLARSLNLLAIGESTAAYLGAEVERVKWIAFATATLLTAVSVAMSGTIGFVGLVVPHALRLLWGGDNQGLLPTAALAGAVFLVAADTAARTVAGANELPIGVVTALVGVPCFVWLLRRPSSQRVL</sequence>
<feature type="transmembrane region" description="Helical" evidence="8">
    <location>
        <begin position="59"/>
        <end position="78"/>
    </location>
</feature>
<evidence type="ECO:0000256" key="7">
    <source>
        <dbReference type="ARBA" id="ARBA00023136"/>
    </source>
</evidence>
<evidence type="ECO:0000256" key="8">
    <source>
        <dbReference type="SAM" id="Phobius"/>
    </source>
</evidence>
<dbReference type="GO" id="GO:0033214">
    <property type="term" value="P:siderophore-iron import into cell"/>
    <property type="evidence" value="ECO:0007669"/>
    <property type="project" value="TreeGrafter"/>
</dbReference>
<name>A0A3D4VBR9_9BACT</name>
<evidence type="ECO:0000256" key="1">
    <source>
        <dbReference type="ARBA" id="ARBA00004651"/>
    </source>
</evidence>
<feature type="transmembrane region" description="Helical" evidence="8">
    <location>
        <begin position="191"/>
        <end position="213"/>
    </location>
</feature>
<evidence type="ECO:0000256" key="4">
    <source>
        <dbReference type="ARBA" id="ARBA00022475"/>
    </source>
</evidence>
<protein>
    <submittedName>
        <fullName evidence="9">Iron ABC transporter permease</fullName>
    </submittedName>
</protein>
<keyword evidence="3" id="KW-0813">Transport</keyword>
<keyword evidence="6 8" id="KW-1133">Transmembrane helix</keyword>
<dbReference type="Gene3D" id="1.10.3470.10">
    <property type="entry name" value="ABC transporter involved in vitamin B12 uptake, BtuC"/>
    <property type="match status" value="1"/>
</dbReference>
<comment type="subcellular location">
    <subcellularLocation>
        <location evidence="1">Cell membrane</location>
        <topology evidence="1">Multi-pass membrane protein</topology>
    </subcellularLocation>
</comment>
<evidence type="ECO:0000256" key="3">
    <source>
        <dbReference type="ARBA" id="ARBA00022448"/>
    </source>
</evidence>
<dbReference type="OMA" id="MQGVFGN"/>
<dbReference type="Proteomes" id="UP000264071">
    <property type="component" value="Unassembled WGS sequence"/>
</dbReference>
<feature type="transmembrane region" description="Helical" evidence="8">
    <location>
        <begin position="238"/>
        <end position="265"/>
    </location>
</feature>
<reference evidence="9 10" key="1">
    <citation type="journal article" date="2018" name="Nat. Biotechnol.">
        <title>A standardized bacterial taxonomy based on genome phylogeny substantially revises the tree of life.</title>
        <authorList>
            <person name="Parks D.H."/>
            <person name="Chuvochina M."/>
            <person name="Waite D.W."/>
            <person name="Rinke C."/>
            <person name="Skarshewski A."/>
            <person name="Chaumeil P.A."/>
            <person name="Hugenholtz P."/>
        </authorList>
    </citation>
    <scope>NUCLEOTIDE SEQUENCE [LARGE SCALE GENOMIC DNA]</scope>
    <source>
        <strain evidence="9">UBA8844</strain>
    </source>
</reference>
<gene>
    <name evidence="9" type="ORF">DGD08_15300</name>
</gene>
<dbReference type="AlphaFoldDB" id="A0A3D4VBR9"/>
<evidence type="ECO:0000256" key="6">
    <source>
        <dbReference type="ARBA" id="ARBA00022989"/>
    </source>
</evidence>
<dbReference type="FunFam" id="1.10.3470.10:FF:000001">
    <property type="entry name" value="Vitamin B12 ABC transporter permease BtuC"/>
    <property type="match status" value="1"/>
</dbReference>
<evidence type="ECO:0000313" key="9">
    <source>
        <dbReference type="EMBL" id="HCT58570.1"/>
    </source>
</evidence>
<evidence type="ECO:0000256" key="2">
    <source>
        <dbReference type="ARBA" id="ARBA00007935"/>
    </source>
</evidence>
<dbReference type="PANTHER" id="PTHR30472:SF67">
    <property type="entry name" value="PERMEASE OF ABC TRANSPORTER-RELATED"/>
    <property type="match status" value="1"/>
</dbReference>
<dbReference type="GO" id="GO:0005886">
    <property type="term" value="C:plasma membrane"/>
    <property type="evidence" value="ECO:0007669"/>
    <property type="project" value="UniProtKB-SubCell"/>
</dbReference>
<dbReference type="SUPFAM" id="SSF81345">
    <property type="entry name" value="ABC transporter involved in vitamin B12 uptake, BtuC"/>
    <property type="match status" value="1"/>
</dbReference>
<keyword evidence="5 8" id="KW-0812">Transmembrane</keyword>
<evidence type="ECO:0000256" key="5">
    <source>
        <dbReference type="ARBA" id="ARBA00022692"/>
    </source>
</evidence>
<dbReference type="CDD" id="cd06550">
    <property type="entry name" value="TM_ABC_iron-siderophores_like"/>
    <property type="match status" value="1"/>
</dbReference>
<dbReference type="EMBL" id="DPIY01000011">
    <property type="protein sequence ID" value="HCT58570.1"/>
    <property type="molecule type" value="Genomic_DNA"/>
</dbReference>
<dbReference type="InterPro" id="IPR000522">
    <property type="entry name" value="ABC_transptr_permease_BtuC"/>
</dbReference>
<feature type="transmembrane region" description="Helical" evidence="8">
    <location>
        <begin position="148"/>
        <end position="171"/>
    </location>
</feature>
<feature type="transmembrane region" description="Helical" evidence="8">
    <location>
        <begin position="114"/>
        <end position="136"/>
    </location>
</feature>
<proteinExistence type="inferred from homology"/>
<comment type="similarity">
    <text evidence="2">Belongs to the binding-protein-dependent transport system permease family. FecCD subfamily.</text>
</comment>
<feature type="transmembrane region" description="Helical" evidence="8">
    <location>
        <begin position="308"/>
        <end position="326"/>
    </location>
</feature>
<dbReference type="InterPro" id="IPR037294">
    <property type="entry name" value="ABC_BtuC-like"/>
</dbReference>
<keyword evidence="4" id="KW-1003">Cell membrane</keyword>
<dbReference type="PANTHER" id="PTHR30472">
    <property type="entry name" value="FERRIC ENTEROBACTIN TRANSPORT SYSTEM PERMEASE PROTEIN"/>
    <property type="match status" value="1"/>
</dbReference>
<comment type="caution">
    <text evidence="9">The sequence shown here is derived from an EMBL/GenBank/DDBJ whole genome shotgun (WGS) entry which is preliminary data.</text>
</comment>
<dbReference type="Pfam" id="PF01032">
    <property type="entry name" value="FecCD"/>
    <property type="match status" value="1"/>
</dbReference>
<evidence type="ECO:0000313" key="10">
    <source>
        <dbReference type="Proteomes" id="UP000264071"/>
    </source>
</evidence>
<keyword evidence="7 8" id="KW-0472">Membrane</keyword>